<proteinExistence type="predicted"/>
<keyword evidence="1" id="KW-0812">Transmembrane</keyword>
<comment type="caution">
    <text evidence="2">The sequence shown here is derived from an EMBL/GenBank/DDBJ whole genome shotgun (WGS) entry which is preliminary data.</text>
</comment>
<accession>A0A4C1XIT0</accession>
<keyword evidence="3" id="KW-1185">Reference proteome</keyword>
<gene>
    <name evidence="2" type="ORF">EVAR_44907_1</name>
</gene>
<keyword evidence="1" id="KW-1133">Transmembrane helix</keyword>
<name>A0A4C1XIT0_EUMVA</name>
<evidence type="ECO:0000313" key="2">
    <source>
        <dbReference type="EMBL" id="GBP63806.1"/>
    </source>
</evidence>
<evidence type="ECO:0000313" key="3">
    <source>
        <dbReference type="Proteomes" id="UP000299102"/>
    </source>
</evidence>
<sequence>MVSSSSSLFCITHCRKSSRLKKCILSARKSNECVLRHNPLNRICRISVIAQKACSLSHAPNMLRGNMLALAGVLTVVCAYVEVMMLRLNRAVCD</sequence>
<dbReference type="EMBL" id="BGZK01000880">
    <property type="protein sequence ID" value="GBP63806.1"/>
    <property type="molecule type" value="Genomic_DNA"/>
</dbReference>
<dbReference type="Proteomes" id="UP000299102">
    <property type="component" value="Unassembled WGS sequence"/>
</dbReference>
<protein>
    <submittedName>
        <fullName evidence="2">Uncharacterized protein</fullName>
    </submittedName>
</protein>
<feature type="transmembrane region" description="Helical" evidence="1">
    <location>
        <begin position="67"/>
        <end position="88"/>
    </location>
</feature>
<evidence type="ECO:0000256" key="1">
    <source>
        <dbReference type="SAM" id="Phobius"/>
    </source>
</evidence>
<dbReference type="AlphaFoldDB" id="A0A4C1XIT0"/>
<organism evidence="2 3">
    <name type="scientific">Eumeta variegata</name>
    <name type="common">Bagworm moth</name>
    <name type="synonym">Eumeta japonica</name>
    <dbReference type="NCBI Taxonomy" id="151549"/>
    <lineage>
        <taxon>Eukaryota</taxon>
        <taxon>Metazoa</taxon>
        <taxon>Ecdysozoa</taxon>
        <taxon>Arthropoda</taxon>
        <taxon>Hexapoda</taxon>
        <taxon>Insecta</taxon>
        <taxon>Pterygota</taxon>
        <taxon>Neoptera</taxon>
        <taxon>Endopterygota</taxon>
        <taxon>Lepidoptera</taxon>
        <taxon>Glossata</taxon>
        <taxon>Ditrysia</taxon>
        <taxon>Tineoidea</taxon>
        <taxon>Psychidae</taxon>
        <taxon>Oiketicinae</taxon>
        <taxon>Eumeta</taxon>
    </lineage>
</organism>
<reference evidence="2 3" key="1">
    <citation type="journal article" date="2019" name="Commun. Biol.">
        <title>The bagworm genome reveals a unique fibroin gene that provides high tensile strength.</title>
        <authorList>
            <person name="Kono N."/>
            <person name="Nakamura H."/>
            <person name="Ohtoshi R."/>
            <person name="Tomita M."/>
            <person name="Numata K."/>
            <person name="Arakawa K."/>
        </authorList>
    </citation>
    <scope>NUCLEOTIDE SEQUENCE [LARGE SCALE GENOMIC DNA]</scope>
</reference>
<keyword evidence="1" id="KW-0472">Membrane</keyword>